<keyword evidence="5 7" id="KW-0807">Transducer</keyword>
<dbReference type="InterPro" id="IPR004089">
    <property type="entry name" value="MCPsignal_dom"/>
</dbReference>
<evidence type="ECO:0000313" key="10">
    <source>
        <dbReference type="EMBL" id="WBA10525.1"/>
    </source>
</evidence>
<gene>
    <name evidence="10" type="ORF">N8M53_14345</name>
</gene>
<dbReference type="GO" id="GO:0016020">
    <property type="term" value="C:membrane"/>
    <property type="evidence" value="ECO:0007669"/>
    <property type="project" value="UniProtKB-SubCell"/>
</dbReference>
<dbReference type="Proteomes" id="UP001164748">
    <property type="component" value="Plasmid unnamed"/>
</dbReference>
<comment type="subcellular location">
    <subcellularLocation>
        <location evidence="1">Membrane</location>
        <topology evidence="1">Multi-pass membrane protein</topology>
    </subcellularLocation>
</comment>
<dbReference type="Pfam" id="PF13682">
    <property type="entry name" value="CZB"/>
    <property type="match status" value="1"/>
</dbReference>
<dbReference type="PANTHER" id="PTHR32089">
    <property type="entry name" value="METHYL-ACCEPTING CHEMOTAXIS PROTEIN MCPB"/>
    <property type="match status" value="1"/>
</dbReference>
<dbReference type="PRINTS" id="PR00260">
    <property type="entry name" value="CHEMTRNSDUCR"/>
</dbReference>
<dbReference type="InterPro" id="IPR004090">
    <property type="entry name" value="Chemotax_Me-accpt_rcpt"/>
</dbReference>
<dbReference type="GO" id="GO:0006935">
    <property type="term" value="P:chemotaxis"/>
    <property type="evidence" value="ECO:0007669"/>
    <property type="project" value="InterPro"/>
</dbReference>
<evidence type="ECO:0000256" key="6">
    <source>
        <dbReference type="ARBA" id="ARBA00029447"/>
    </source>
</evidence>
<dbReference type="Gene3D" id="1.20.120.30">
    <property type="entry name" value="Aspartate receptor, ligand-binding domain"/>
    <property type="match status" value="1"/>
</dbReference>
<feature type="domain" description="Methyl-accepting transducer" evidence="9">
    <location>
        <begin position="45"/>
        <end position="255"/>
    </location>
</feature>
<geneLocation type="plasmid" evidence="10 11">
    <name>unnamed</name>
</geneLocation>
<dbReference type="SMART" id="SM00283">
    <property type="entry name" value="MA"/>
    <property type="match status" value="1"/>
</dbReference>
<evidence type="ECO:0000256" key="4">
    <source>
        <dbReference type="ARBA" id="ARBA00023136"/>
    </source>
</evidence>
<evidence type="ECO:0000313" key="11">
    <source>
        <dbReference type="Proteomes" id="UP001164748"/>
    </source>
</evidence>
<evidence type="ECO:0000256" key="8">
    <source>
        <dbReference type="SAM" id="Coils"/>
    </source>
</evidence>
<feature type="coiled-coil region" evidence="8">
    <location>
        <begin position="8"/>
        <end position="49"/>
    </location>
</feature>
<dbReference type="PROSITE" id="PS50111">
    <property type="entry name" value="CHEMOTAXIS_TRANSDUC_2"/>
    <property type="match status" value="1"/>
</dbReference>
<dbReference type="Gene3D" id="1.10.287.950">
    <property type="entry name" value="Methyl-accepting chemotaxis protein"/>
    <property type="match status" value="1"/>
</dbReference>
<protein>
    <submittedName>
        <fullName evidence="10">Methyl-accepting chemotaxis protein</fullName>
    </submittedName>
</protein>
<keyword evidence="4" id="KW-0472">Membrane</keyword>
<proteinExistence type="inferred from homology"/>
<keyword evidence="8" id="KW-0175">Coiled coil</keyword>
<keyword evidence="10" id="KW-0614">Plasmid</keyword>
<dbReference type="PANTHER" id="PTHR32089:SF119">
    <property type="entry name" value="METHYL-ACCEPTING CHEMOTAXIS PROTEIN CTPL"/>
    <property type="match status" value="1"/>
</dbReference>
<accession>A0AA47KP31</accession>
<evidence type="ECO:0000256" key="3">
    <source>
        <dbReference type="ARBA" id="ARBA00022989"/>
    </source>
</evidence>
<dbReference type="GO" id="GO:0007165">
    <property type="term" value="P:signal transduction"/>
    <property type="evidence" value="ECO:0007669"/>
    <property type="project" value="UniProtKB-KW"/>
</dbReference>
<evidence type="ECO:0000256" key="7">
    <source>
        <dbReference type="PROSITE-ProRule" id="PRU00284"/>
    </source>
</evidence>
<dbReference type="Pfam" id="PF00015">
    <property type="entry name" value="MCPsignal"/>
    <property type="match status" value="1"/>
</dbReference>
<dbReference type="InterPro" id="IPR025991">
    <property type="entry name" value="Chemoreceptor_zinc-bind_dom"/>
</dbReference>
<keyword evidence="3" id="KW-1133">Transmembrane helix</keyword>
<evidence type="ECO:0000259" key="9">
    <source>
        <dbReference type="PROSITE" id="PS50111"/>
    </source>
</evidence>
<name>A0AA47KP31_9GAMM</name>
<evidence type="ECO:0000256" key="2">
    <source>
        <dbReference type="ARBA" id="ARBA00022692"/>
    </source>
</evidence>
<evidence type="ECO:0000256" key="5">
    <source>
        <dbReference type="ARBA" id="ARBA00023224"/>
    </source>
</evidence>
<keyword evidence="2" id="KW-0812">Transmembrane</keyword>
<sequence length="366" mass="40128">MFISRRQLEQEQQKQVVLQQKIEQISHTIDALNAEKTALQEELDSVEKKRQTGKAIDANLCHFGDSINATQSSLATLAETINGEKERVTDVSHQAASCAEQVNDLARHVQSLSAQCQQSSEAIRSLDQHAQEVSGIVNLIRDVADQTNLLALNAAIEAARAGEQGRGFAVVADEVRSLAERTASATQDITQLVEKIRAGSGHACTLTDQLASEAIEYSEQGQQVADAMATQSEQAQHSRTTIKASALRAFCELAKLDHISFKFAIYRVVLGEDNMSANEVTDHTQCRLGQWYDRGEGRQYFAQLQNFKAIAAPHEQVHTHAKAAVAAFHAQQPEQMVTALKEMENASMTVIDKLEHLAIEGSEEVA</sequence>
<comment type="similarity">
    <text evidence="6">Belongs to the methyl-accepting chemotaxis (MCP) protein family.</text>
</comment>
<organism evidence="10 11">
    <name type="scientific">Salinivibrio kushneri</name>
    <dbReference type="NCBI Taxonomy" id="1908198"/>
    <lineage>
        <taxon>Bacteria</taxon>
        <taxon>Pseudomonadati</taxon>
        <taxon>Pseudomonadota</taxon>
        <taxon>Gammaproteobacteria</taxon>
        <taxon>Vibrionales</taxon>
        <taxon>Vibrionaceae</taxon>
        <taxon>Salinivibrio</taxon>
    </lineage>
</organism>
<dbReference type="RefSeq" id="WP_269580523.1">
    <property type="nucleotide sequence ID" value="NZ_CP114589.1"/>
</dbReference>
<dbReference type="EMBL" id="CP114589">
    <property type="protein sequence ID" value="WBA10525.1"/>
    <property type="molecule type" value="Genomic_DNA"/>
</dbReference>
<dbReference type="AlphaFoldDB" id="A0AA47KP31"/>
<dbReference type="SUPFAM" id="SSF58104">
    <property type="entry name" value="Methyl-accepting chemotaxis protein (MCP) signaling domain"/>
    <property type="match status" value="1"/>
</dbReference>
<dbReference type="GO" id="GO:0004888">
    <property type="term" value="F:transmembrane signaling receptor activity"/>
    <property type="evidence" value="ECO:0007669"/>
    <property type="project" value="InterPro"/>
</dbReference>
<evidence type="ECO:0000256" key="1">
    <source>
        <dbReference type="ARBA" id="ARBA00004141"/>
    </source>
</evidence>
<reference evidence="10" key="1">
    <citation type="submission" date="2022-09" db="EMBL/GenBank/DDBJ databases">
        <authorList>
            <person name="Li Z.-J."/>
        </authorList>
    </citation>
    <scope>NUCLEOTIDE SEQUENCE</scope>
    <source>
        <strain evidence="10">TGB11</strain>
        <plasmid evidence="10">unnamed</plasmid>
    </source>
</reference>